<dbReference type="BioCyc" id="PCHR:PC13G12690-MONOMER"/>
<keyword evidence="2" id="KW-1185">Reference proteome</keyword>
<evidence type="ECO:0000313" key="1">
    <source>
        <dbReference type="EMBL" id="CAP92338.1"/>
    </source>
</evidence>
<name>B6H334_PENRW</name>
<dbReference type="AlphaFoldDB" id="B6H334"/>
<gene>
    <name evidence="1" type="ORF">Pc13g12690</name>
    <name evidence="1" type="ORF">PCH_Pc13g12690</name>
</gene>
<dbReference type="EMBL" id="AM920428">
    <property type="protein sequence ID" value="CAP92338.1"/>
    <property type="molecule type" value="Genomic_DNA"/>
</dbReference>
<sequence>MTGADETLAAATAVLQSLARDEPTRGSVSLAFDFEFPATNGARTEYHMHGSSASGVTLKYFLAGYGSDI</sequence>
<dbReference type="VEuPathDB" id="FungiDB:PCH_Pc13g12690"/>
<dbReference type="HOGENOM" id="CLU_2776710_0_0_1"/>
<organism evidence="1 2">
    <name type="scientific">Penicillium rubens (strain ATCC 28089 / DSM 1075 / NRRL 1951 / Wisconsin 54-1255)</name>
    <name type="common">Penicillium chrysogenum</name>
    <dbReference type="NCBI Taxonomy" id="500485"/>
    <lineage>
        <taxon>Eukaryota</taxon>
        <taxon>Fungi</taxon>
        <taxon>Dikarya</taxon>
        <taxon>Ascomycota</taxon>
        <taxon>Pezizomycotina</taxon>
        <taxon>Eurotiomycetes</taxon>
        <taxon>Eurotiomycetidae</taxon>
        <taxon>Eurotiales</taxon>
        <taxon>Aspergillaceae</taxon>
        <taxon>Penicillium</taxon>
        <taxon>Penicillium chrysogenum species complex</taxon>
    </lineage>
</organism>
<reference evidence="1 2" key="1">
    <citation type="journal article" date="2008" name="Nat. Biotechnol.">
        <title>Genome sequencing and analysis of the filamentous fungus Penicillium chrysogenum.</title>
        <authorList>
            <person name="van den Berg M.A."/>
            <person name="Albang R."/>
            <person name="Albermann K."/>
            <person name="Badger J.H."/>
            <person name="Daran J.-M."/>
            <person name="Driessen A.J.M."/>
            <person name="Garcia-Estrada C."/>
            <person name="Fedorova N.D."/>
            <person name="Harris D.M."/>
            <person name="Heijne W.H.M."/>
            <person name="Joardar V.S."/>
            <person name="Kiel J.A.K.W."/>
            <person name="Kovalchuk A."/>
            <person name="Martin J.F."/>
            <person name="Nierman W.C."/>
            <person name="Nijland J.G."/>
            <person name="Pronk J.T."/>
            <person name="Roubos J.A."/>
            <person name="van der Klei I.J."/>
            <person name="van Peij N.N.M.E."/>
            <person name="Veenhuis M."/>
            <person name="von Doehren H."/>
            <person name="Wagner C."/>
            <person name="Wortman J.R."/>
            <person name="Bovenberg R.A.L."/>
        </authorList>
    </citation>
    <scope>NUCLEOTIDE SEQUENCE [LARGE SCALE GENOMIC DNA]</scope>
    <source>
        <strain evidence="2">ATCC 28089 / DSM 1075 / NRRL 1951 / Wisconsin 54-1255</strain>
    </source>
</reference>
<evidence type="ECO:0000313" key="2">
    <source>
        <dbReference type="Proteomes" id="UP000000724"/>
    </source>
</evidence>
<dbReference type="STRING" id="500485.B6H334"/>
<dbReference type="Proteomes" id="UP000000724">
    <property type="component" value="Contig Pc00c13"/>
</dbReference>
<proteinExistence type="predicted"/>
<accession>B6H334</accession>
<protein>
    <submittedName>
        <fullName evidence="1">Pc13g12690 protein</fullName>
    </submittedName>
</protein>